<feature type="chain" id="PRO_5045044129" evidence="8">
    <location>
        <begin position="29"/>
        <end position="385"/>
    </location>
</feature>
<sequence length="385" mass="38758">MRIRGSARSLIAAVLVAAVLLTGAPAAAADTVRQQEWWLDALQVVKAQQLAKGDGVVVAVVDTGVDSGQPDLAGALLPGAGTNGVRSDKGWEDPDGHGTQMATVLAGRGGDGGLHMLGIAPHAKILPVAIPIGERSAAGGSTRGDLAEPVRYAADHGAKIINLSFALADDTPKADEQAAIAYARQKGAVLVAAGGNRPQGNDHVPLPARYPGVLTVSGTNRDGSAWEGSIADPKVDIAAPAQDIIGAAPKARYPSGFAVGSGTSGSAAIVSGVLALVWSKYPQLDADAVVDRVLRTAQDKGPPGRDDQFGAGLVDPYAALTAPLSEPTGEAGLAPAPGPPASAGPPVLPGPPVRRVVLVGAGALLVALVLFLGVARPLLRASRRR</sequence>
<evidence type="ECO:0000256" key="1">
    <source>
        <dbReference type="ARBA" id="ARBA00011073"/>
    </source>
</evidence>
<dbReference type="Pfam" id="PF00082">
    <property type="entry name" value="Peptidase_S8"/>
    <property type="match status" value="1"/>
</dbReference>
<keyword evidence="4 5" id="KW-0720">Serine protease</keyword>
<keyword evidence="7" id="KW-1133">Transmembrane helix</keyword>
<dbReference type="PANTHER" id="PTHR43399:SF4">
    <property type="entry name" value="CELL WALL-ASSOCIATED PROTEASE"/>
    <property type="match status" value="1"/>
</dbReference>
<keyword evidence="11" id="KW-1185">Reference proteome</keyword>
<dbReference type="SUPFAM" id="SSF52743">
    <property type="entry name" value="Subtilisin-like"/>
    <property type="match status" value="1"/>
</dbReference>
<evidence type="ECO:0000256" key="6">
    <source>
        <dbReference type="SAM" id="MobiDB-lite"/>
    </source>
</evidence>
<gene>
    <name evidence="10" type="primary">mycP_4</name>
    <name evidence="10" type="ORF">GCM10010170_109820</name>
</gene>
<dbReference type="PROSITE" id="PS51892">
    <property type="entry name" value="SUBTILASE"/>
    <property type="match status" value="1"/>
</dbReference>
<feature type="active site" description="Charge relay system" evidence="5">
    <location>
        <position position="264"/>
    </location>
</feature>
<dbReference type="Proteomes" id="UP001501444">
    <property type="component" value="Unassembled WGS sequence"/>
</dbReference>
<evidence type="ECO:0000256" key="4">
    <source>
        <dbReference type="ARBA" id="ARBA00022825"/>
    </source>
</evidence>
<keyword evidence="7" id="KW-0472">Membrane</keyword>
<dbReference type="GO" id="GO:0008233">
    <property type="term" value="F:peptidase activity"/>
    <property type="evidence" value="ECO:0007669"/>
    <property type="project" value="UniProtKB-KW"/>
</dbReference>
<protein>
    <submittedName>
        <fullName evidence="10">Type VII secretion-associated serine protease mycosin</fullName>
    </submittedName>
</protein>
<comment type="caution">
    <text evidence="10">The sequence shown here is derived from an EMBL/GenBank/DDBJ whole genome shotgun (WGS) entry which is preliminary data.</text>
</comment>
<keyword evidence="8" id="KW-0732">Signal</keyword>
<dbReference type="InterPro" id="IPR000209">
    <property type="entry name" value="Peptidase_S8/S53_dom"/>
</dbReference>
<dbReference type="RefSeq" id="WP_344620770.1">
    <property type="nucleotide sequence ID" value="NZ_BAAARV010000142.1"/>
</dbReference>
<feature type="transmembrane region" description="Helical" evidence="7">
    <location>
        <begin position="356"/>
        <end position="379"/>
    </location>
</feature>
<accession>A0ABP5V957</accession>
<evidence type="ECO:0000256" key="2">
    <source>
        <dbReference type="ARBA" id="ARBA00022670"/>
    </source>
</evidence>
<dbReference type="CDD" id="cd00306">
    <property type="entry name" value="Peptidases_S8_S53"/>
    <property type="match status" value="1"/>
</dbReference>
<dbReference type="EMBL" id="BAAARV010000142">
    <property type="protein sequence ID" value="GAA2395210.1"/>
    <property type="molecule type" value="Genomic_DNA"/>
</dbReference>
<evidence type="ECO:0000256" key="3">
    <source>
        <dbReference type="ARBA" id="ARBA00022801"/>
    </source>
</evidence>
<organism evidence="10 11">
    <name type="scientific">Dactylosporangium salmoneum</name>
    <dbReference type="NCBI Taxonomy" id="53361"/>
    <lineage>
        <taxon>Bacteria</taxon>
        <taxon>Bacillati</taxon>
        <taxon>Actinomycetota</taxon>
        <taxon>Actinomycetes</taxon>
        <taxon>Micromonosporales</taxon>
        <taxon>Micromonosporaceae</taxon>
        <taxon>Dactylosporangium</taxon>
    </lineage>
</organism>
<dbReference type="InterPro" id="IPR051048">
    <property type="entry name" value="Peptidase_S8/S53_subtilisin"/>
</dbReference>
<feature type="compositionally biased region" description="Basic and acidic residues" evidence="6">
    <location>
        <begin position="86"/>
        <end position="96"/>
    </location>
</feature>
<dbReference type="InterPro" id="IPR015500">
    <property type="entry name" value="Peptidase_S8_subtilisin-rel"/>
</dbReference>
<evidence type="ECO:0000313" key="11">
    <source>
        <dbReference type="Proteomes" id="UP001501444"/>
    </source>
</evidence>
<keyword evidence="3 5" id="KW-0378">Hydrolase</keyword>
<evidence type="ECO:0000259" key="9">
    <source>
        <dbReference type="Pfam" id="PF00082"/>
    </source>
</evidence>
<name>A0ABP5V957_9ACTN</name>
<keyword evidence="2 5" id="KW-0645">Protease</keyword>
<dbReference type="PANTHER" id="PTHR43399">
    <property type="entry name" value="SUBTILISIN-RELATED"/>
    <property type="match status" value="1"/>
</dbReference>
<comment type="similarity">
    <text evidence="1 5">Belongs to the peptidase S8 family.</text>
</comment>
<evidence type="ECO:0000313" key="10">
    <source>
        <dbReference type="EMBL" id="GAA2395210.1"/>
    </source>
</evidence>
<feature type="domain" description="Peptidase S8/S53" evidence="9">
    <location>
        <begin position="53"/>
        <end position="312"/>
    </location>
</feature>
<dbReference type="Gene3D" id="3.40.50.200">
    <property type="entry name" value="Peptidase S8/S53 domain"/>
    <property type="match status" value="1"/>
</dbReference>
<feature type="signal peptide" evidence="8">
    <location>
        <begin position="1"/>
        <end position="28"/>
    </location>
</feature>
<evidence type="ECO:0000256" key="8">
    <source>
        <dbReference type="SAM" id="SignalP"/>
    </source>
</evidence>
<dbReference type="PRINTS" id="PR00723">
    <property type="entry name" value="SUBTILISIN"/>
</dbReference>
<feature type="compositionally biased region" description="Pro residues" evidence="6">
    <location>
        <begin position="336"/>
        <end position="346"/>
    </location>
</feature>
<evidence type="ECO:0000256" key="5">
    <source>
        <dbReference type="PROSITE-ProRule" id="PRU01240"/>
    </source>
</evidence>
<dbReference type="InterPro" id="IPR036852">
    <property type="entry name" value="Peptidase_S8/S53_dom_sf"/>
</dbReference>
<keyword evidence="7" id="KW-0812">Transmembrane</keyword>
<proteinExistence type="inferred from homology"/>
<evidence type="ECO:0000256" key="7">
    <source>
        <dbReference type="SAM" id="Phobius"/>
    </source>
</evidence>
<reference evidence="11" key="1">
    <citation type="journal article" date="2019" name="Int. J. Syst. Evol. Microbiol.">
        <title>The Global Catalogue of Microorganisms (GCM) 10K type strain sequencing project: providing services to taxonomists for standard genome sequencing and annotation.</title>
        <authorList>
            <consortium name="The Broad Institute Genomics Platform"/>
            <consortium name="The Broad Institute Genome Sequencing Center for Infectious Disease"/>
            <person name="Wu L."/>
            <person name="Ma J."/>
        </authorList>
    </citation>
    <scope>NUCLEOTIDE SEQUENCE [LARGE SCALE GENOMIC DNA]</scope>
    <source>
        <strain evidence="11">JCM 3272</strain>
    </source>
</reference>
<feature type="region of interest" description="Disordered" evidence="6">
    <location>
        <begin position="326"/>
        <end position="346"/>
    </location>
</feature>
<feature type="region of interest" description="Disordered" evidence="6">
    <location>
        <begin position="78"/>
        <end position="98"/>
    </location>
</feature>
<dbReference type="GO" id="GO:0006508">
    <property type="term" value="P:proteolysis"/>
    <property type="evidence" value="ECO:0007669"/>
    <property type="project" value="UniProtKB-KW"/>
</dbReference>
<feature type="active site" description="Charge relay system" evidence="5">
    <location>
        <position position="97"/>
    </location>
</feature>
<feature type="active site" description="Charge relay system" evidence="5">
    <location>
        <position position="62"/>
    </location>
</feature>